<dbReference type="AlphaFoldDB" id="A0A953J295"/>
<comment type="similarity">
    <text evidence="1 5">Belongs to the HypA/HybF family.</text>
</comment>
<dbReference type="Pfam" id="PF01155">
    <property type="entry name" value="HypA"/>
    <property type="match status" value="1"/>
</dbReference>
<evidence type="ECO:0000256" key="4">
    <source>
        <dbReference type="ARBA" id="ARBA00022833"/>
    </source>
</evidence>
<dbReference type="PROSITE" id="PS01249">
    <property type="entry name" value="HYPA"/>
    <property type="match status" value="1"/>
</dbReference>
<dbReference type="GO" id="GO:0016151">
    <property type="term" value="F:nickel cation binding"/>
    <property type="evidence" value="ECO:0007669"/>
    <property type="project" value="UniProtKB-UniRule"/>
</dbReference>
<evidence type="ECO:0000256" key="3">
    <source>
        <dbReference type="ARBA" id="ARBA00022723"/>
    </source>
</evidence>
<dbReference type="HAMAP" id="MF_00213">
    <property type="entry name" value="HypA_HybF"/>
    <property type="match status" value="1"/>
</dbReference>
<dbReference type="PANTHER" id="PTHR34535">
    <property type="entry name" value="HYDROGENASE MATURATION FACTOR HYPA"/>
    <property type="match status" value="1"/>
</dbReference>
<organism evidence="6 7">
    <name type="scientific">Candidatus Nitrobium versatile</name>
    <dbReference type="NCBI Taxonomy" id="2884831"/>
    <lineage>
        <taxon>Bacteria</taxon>
        <taxon>Pseudomonadati</taxon>
        <taxon>Nitrospirota</taxon>
        <taxon>Nitrospiria</taxon>
        <taxon>Nitrospirales</taxon>
        <taxon>Nitrospiraceae</taxon>
        <taxon>Candidatus Nitrobium</taxon>
    </lineage>
</organism>
<dbReference type="InterPro" id="IPR020538">
    <property type="entry name" value="Hydgase_Ni_incorp_HypA/HybF_CS"/>
</dbReference>
<dbReference type="GO" id="GO:0051604">
    <property type="term" value="P:protein maturation"/>
    <property type="evidence" value="ECO:0007669"/>
    <property type="project" value="InterPro"/>
</dbReference>
<dbReference type="Proteomes" id="UP000705867">
    <property type="component" value="Unassembled WGS sequence"/>
</dbReference>
<protein>
    <recommendedName>
        <fullName evidence="5">Hydrogenase maturation factor HypA</fullName>
    </recommendedName>
</protein>
<name>A0A953J295_9BACT</name>
<evidence type="ECO:0000313" key="6">
    <source>
        <dbReference type="EMBL" id="MBZ0154931.1"/>
    </source>
</evidence>
<dbReference type="Gene3D" id="3.30.2320.80">
    <property type="match status" value="1"/>
</dbReference>
<proteinExistence type="inferred from homology"/>
<feature type="binding site" evidence="5">
    <location>
        <position position="89"/>
    </location>
    <ligand>
        <name>Zn(2+)</name>
        <dbReference type="ChEBI" id="CHEBI:29105"/>
    </ligand>
</feature>
<feature type="binding site" evidence="5">
    <location>
        <position position="76"/>
    </location>
    <ligand>
        <name>Zn(2+)</name>
        <dbReference type="ChEBI" id="CHEBI:29105"/>
    </ligand>
</feature>
<dbReference type="NCBIfam" id="TIGR00100">
    <property type="entry name" value="hypA"/>
    <property type="match status" value="1"/>
</dbReference>
<accession>A0A953J295</accession>
<comment type="function">
    <text evidence="5">Involved in the maturation of [NiFe] hydrogenases. Required for nickel insertion into the metal center of the hydrogenase.</text>
</comment>
<reference evidence="6" key="2">
    <citation type="submission" date="2021-08" db="EMBL/GenBank/DDBJ databases">
        <authorList>
            <person name="Dalcin Martins P."/>
        </authorList>
    </citation>
    <scope>NUCLEOTIDE SEQUENCE</scope>
    <source>
        <strain evidence="6">MAG_39</strain>
    </source>
</reference>
<dbReference type="PANTHER" id="PTHR34535:SF3">
    <property type="entry name" value="HYDROGENASE MATURATION FACTOR HYPA"/>
    <property type="match status" value="1"/>
</dbReference>
<dbReference type="GO" id="GO:0008270">
    <property type="term" value="F:zinc ion binding"/>
    <property type="evidence" value="ECO:0007669"/>
    <property type="project" value="UniProtKB-UniRule"/>
</dbReference>
<evidence type="ECO:0000256" key="5">
    <source>
        <dbReference type="HAMAP-Rule" id="MF_00213"/>
    </source>
</evidence>
<dbReference type="PIRSF" id="PIRSF004761">
    <property type="entry name" value="Hydrgn_mat_HypA"/>
    <property type="match status" value="1"/>
</dbReference>
<feature type="binding site" evidence="5">
    <location>
        <position position="92"/>
    </location>
    <ligand>
        <name>Zn(2+)</name>
        <dbReference type="ChEBI" id="CHEBI:29105"/>
    </ligand>
</feature>
<gene>
    <name evidence="5 6" type="primary">hypA</name>
    <name evidence="6" type="ORF">K8I29_01790</name>
</gene>
<feature type="binding site" evidence="5">
    <location>
        <position position="73"/>
    </location>
    <ligand>
        <name>Zn(2+)</name>
        <dbReference type="ChEBI" id="CHEBI:29105"/>
    </ligand>
</feature>
<feature type="binding site" evidence="5">
    <location>
        <position position="2"/>
    </location>
    <ligand>
        <name>Ni(2+)</name>
        <dbReference type="ChEBI" id="CHEBI:49786"/>
    </ligand>
</feature>
<evidence type="ECO:0000313" key="7">
    <source>
        <dbReference type="Proteomes" id="UP000705867"/>
    </source>
</evidence>
<keyword evidence="3 5" id="KW-0479">Metal-binding</keyword>
<evidence type="ECO:0000256" key="2">
    <source>
        <dbReference type="ARBA" id="ARBA00022596"/>
    </source>
</evidence>
<dbReference type="EMBL" id="JAIOIV010000015">
    <property type="protein sequence ID" value="MBZ0154931.1"/>
    <property type="molecule type" value="Genomic_DNA"/>
</dbReference>
<evidence type="ECO:0000256" key="1">
    <source>
        <dbReference type="ARBA" id="ARBA00010748"/>
    </source>
</evidence>
<sequence length="113" mass="12504">MHELSITTSMLDIVKEHMTRHGAEKLRSLKIKVGEMAAVEPQSLLFCFEACTKDTPLEGAVLDIEVIPLTGRCRECGTEMRIDGYSAQCPKCRSVSVEHLSGHELAIVSMEVE</sequence>
<dbReference type="InterPro" id="IPR000688">
    <property type="entry name" value="HypA/HybF"/>
</dbReference>
<keyword evidence="4 5" id="KW-0862">Zinc</keyword>
<comment type="caution">
    <text evidence="6">The sequence shown here is derived from an EMBL/GenBank/DDBJ whole genome shotgun (WGS) entry which is preliminary data.</text>
</comment>
<reference evidence="6" key="1">
    <citation type="journal article" date="2021" name="bioRxiv">
        <title>Unraveling nitrogen, sulfur and carbon metabolic pathways and microbial community transcriptional responses to substrate deprivation and toxicity stresses in a bioreactor mimicking anoxic brackish coastal sediment conditions.</title>
        <authorList>
            <person name="Martins P.D."/>
            <person name="Echeveste M.J."/>
            <person name="Arshad A."/>
            <person name="Kurth J."/>
            <person name="Ouboter H."/>
            <person name="Jetten M.S.M."/>
            <person name="Welte C.U."/>
        </authorList>
    </citation>
    <scope>NUCLEOTIDE SEQUENCE</scope>
    <source>
        <strain evidence="6">MAG_39</strain>
    </source>
</reference>
<keyword evidence="2 5" id="KW-0533">Nickel</keyword>